<dbReference type="Pfam" id="PF08795">
    <property type="entry name" value="DUF1796"/>
    <property type="match status" value="1"/>
</dbReference>
<dbReference type="InterPro" id="IPR014903">
    <property type="entry name" value="DUF1796"/>
</dbReference>
<dbReference type="AlphaFoldDB" id="A0A3L6LCR1"/>
<dbReference type="EMBL" id="QSBY01000006">
    <property type="protein sequence ID" value="RHW72160.1"/>
    <property type="molecule type" value="Genomic_DNA"/>
</dbReference>
<evidence type="ECO:0000313" key="2">
    <source>
        <dbReference type="Proteomes" id="UP000266743"/>
    </source>
</evidence>
<evidence type="ECO:0000313" key="1">
    <source>
        <dbReference type="EMBL" id="RHW72160.1"/>
    </source>
</evidence>
<comment type="caution">
    <text evidence="1">The sequence shown here is derived from an EMBL/GenBank/DDBJ whole genome shotgun (WGS) entry which is preliminary data.</text>
</comment>
<organism evidence="1 2">
    <name type="scientific">Trypanosoma brucei equiperdum</name>
    <dbReference type="NCBI Taxonomy" id="630700"/>
    <lineage>
        <taxon>Eukaryota</taxon>
        <taxon>Discoba</taxon>
        <taxon>Euglenozoa</taxon>
        <taxon>Kinetoplastea</taxon>
        <taxon>Metakinetoplastina</taxon>
        <taxon>Trypanosomatida</taxon>
        <taxon>Trypanosomatidae</taxon>
        <taxon>Trypanosoma</taxon>
    </lineage>
</organism>
<proteinExistence type="predicted"/>
<protein>
    <submittedName>
        <fullName evidence="1">Putative papain-like cysteine peptidase (DUF1796)</fullName>
    </submittedName>
</protein>
<gene>
    <name evidence="1" type="ORF">DPX39_060033100</name>
</gene>
<reference evidence="1 2" key="1">
    <citation type="submission" date="2018-09" db="EMBL/GenBank/DDBJ databases">
        <title>whole genome sequence of T. equiperdum IVM-t1 strain.</title>
        <authorList>
            <person name="Suganuma K."/>
        </authorList>
    </citation>
    <scope>NUCLEOTIDE SEQUENCE [LARGE SCALE GENOMIC DNA]</scope>
    <source>
        <strain evidence="1 2">IVM-t1</strain>
    </source>
</reference>
<dbReference type="Proteomes" id="UP000266743">
    <property type="component" value="Chromosome 6"/>
</dbReference>
<name>A0A3L6LCR1_9TRYP</name>
<sequence>MALMWRWVSLGGWCGPHLMLSKLNAPISAVKLPFDMARCSFDGLLEFTNRGFDEGFFPGPLQSRPFTPDAASIWLLFRGQHTCITHFNLNNDNIVQEFINRFDAWERMLLHPSHPVTFLRTSIAEDASEEVELIPQFHSALQEKSAGRLKFRTVMVLHDQGPTTCRVAEFTAQDAAGAPCVVWNLALDKSLPSTASLLDRCHDGYAQIISEMSSEGAWQFSTRFLCLPAPKPYTNLSRVEGVPALRGSCTGFGTTHAARLGRCLSCGATDGHKVVQDAFDTKRPWETAEEVVLVEKLFQAGGDEVAAVEAAALELKRGANEVLLRLRYVTQC</sequence>
<accession>A0A3L6LCR1</accession>